<feature type="compositionally biased region" description="Polar residues" evidence="1">
    <location>
        <begin position="113"/>
        <end position="127"/>
    </location>
</feature>
<dbReference type="InParanoid" id="A0A251UDG2"/>
<dbReference type="EMBL" id="CM007896">
    <property type="protein sequence ID" value="OTG20331.1"/>
    <property type="molecule type" value="Genomic_DNA"/>
</dbReference>
<evidence type="ECO:0000256" key="1">
    <source>
        <dbReference type="SAM" id="MobiDB-lite"/>
    </source>
</evidence>
<protein>
    <submittedName>
        <fullName evidence="2">Uncharacterized protein</fullName>
    </submittedName>
</protein>
<feature type="compositionally biased region" description="Polar residues" evidence="1">
    <location>
        <begin position="162"/>
        <end position="172"/>
    </location>
</feature>
<proteinExistence type="predicted"/>
<sequence>MAVRPDGYWSHVGSCTAVVVLGPTDFLSRIRLGFSRYHVQADRVMVLFNRFKLGPGRLSSVSGQTHDSGSARSWFGFTPVNFGIGQPVKASQGCRSVRFGVQGTGRLGRTESTRSNPSQLGSTQSNRSAAVNGIVRVQILARVLVRFNELRFESEQVRKSTKVNWSNPSQRQSNDRPRDSEYHICTLANTRSWNDTMECTLS</sequence>
<organism evidence="2 3">
    <name type="scientific">Helianthus annuus</name>
    <name type="common">Common sunflower</name>
    <dbReference type="NCBI Taxonomy" id="4232"/>
    <lineage>
        <taxon>Eukaryota</taxon>
        <taxon>Viridiplantae</taxon>
        <taxon>Streptophyta</taxon>
        <taxon>Embryophyta</taxon>
        <taxon>Tracheophyta</taxon>
        <taxon>Spermatophyta</taxon>
        <taxon>Magnoliopsida</taxon>
        <taxon>eudicotyledons</taxon>
        <taxon>Gunneridae</taxon>
        <taxon>Pentapetalae</taxon>
        <taxon>asterids</taxon>
        <taxon>campanulids</taxon>
        <taxon>Asterales</taxon>
        <taxon>Asteraceae</taxon>
        <taxon>Asteroideae</taxon>
        <taxon>Heliantheae alliance</taxon>
        <taxon>Heliantheae</taxon>
        <taxon>Helianthus</taxon>
    </lineage>
</organism>
<name>A0A251UDG2_HELAN</name>
<dbReference type="AlphaFoldDB" id="A0A251UDG2"/>
<feature type="region of interest" description="Disordered" evidence="1">
    <location>
        <begin position="105"/>
        <end position="127"/>
    </location>
</feature>
<evidence type="ECO:0000313" key="3">
    <source>
        <dbReference type="Proteomes" id="UP000215914"/>
    </source>
</evidence>
<accession>A0A251UDG2</accession>
<evidence type="ECO:0000313" key="2">
    <source>
        <dbReference type="EMBL" id="OTG20331.1"/>
    </source>
</evidence>
<gene>
    <name evidence="2" type="ORF">HannXRQ_Chr07g0191881</name>
</gene>
<keyword evidence="3" id="KW-1185">Reference proteome</keyword>
<feature type="region of interest" description="Disordered" evidence="1">
    <location>
        <begin position="158"/>
        <end position="179"/>
    </location>
</feature>
<reference evidence="3" key="1">
    <citation type="journal article" date="2017" name="Nature">
        <title>The sunflower genome provides insights into oil metabolism, flowering and Asterid evolution.</title>
        <authorList>
            <person name="Badouin H."/>
            <person name="Gouzy J."/>
            <person name="Grassa C.J."/>
            <person name="Murat F."/>
            <person name="Staton S.E."/>
            <person name="Cottret L."/>
            <person name="Lelandais-Briere C."/>
            <person name="Owens G.L."/>
            <person name="Carrere S."/>
            <person name="Mayjonade B."/>
            <person name="Legrand L."/>
            <person name="Gill N."/>
            <person name="Kane N.C."/>
            <person name="Bowers J.E."/>
            <person name="Hubner S."/>
            <person name="Bellec A."/>
            <person name="Berard A."/>
            <person name="Berges H."/>
            <person name="Blanchet N."/>
            <person name="Boniface M.C."/>
            <person name="Brunel D."/>
            <person name="Catrice O."/>
            <person name="Chaidir N."/>
            <person name="Claudel C."/>
            <person name="Donnadieu C."/>
            <person name="Faraut T."/>
            <person name="Fievet G."/>
            <person name="Helmstetter N."/>
            <person name="King M."/>
            <person name="Knapp S.J."/>
            <person name="Lai Z."/>
            <person name="Le Paslier M.C."/>
            <person name="Lippi Y."/>
            <person name="Lorenzon L."/>
            <person name="Mandel J.R."/>
            <person name="Marage G."/>
            <person name="Marchand G."/>
            <person name="Marquand E."/>
            <person name="Bret-Mestries E."/>
            <person name="Morien E."/>
            <person name="Nambeesan S."/>
            <person name="Nguyen T."/>
            <person name="Pegot-Espagnet P."/>
            <person name="Pouilly N."/>
            <person name="Raftis F."/>
            <person name="Sallet E."/>
            <person name="Schiex T."/>
            <person name="Thomas J."/>
            <person name="Vandecasteele C."/>
            <person name="Vares D."/>
            <person name="Vear F."/>
            <person name="Vautrin S."/>
            <person name="Crespi M."/>
            <person name="Mangin B."/>
            <person name="Burke J.M."/>
            <person name="Salse J."/>
            <person name="Munos S."/>
            <person name="Vincourt P."/>
            <person name="Rieseberg L.H."/>
            <person name="Langlade N.B."/>
        </authorList>
    </citation>
    <scope>NUCLEOTIDE SEQUENCE [LARGE SCALE GENOMIC DNA]</scope>
    <source>
        <strain evidence="3">cv. SF193</strain>
    </source>
</reference>
<dbReference type="Proteomes" id="UP000215914">
    <property type="component" value="Chromosome 7"/>
</dbReference>